<dbReference type="Pfam" id="PF16242">
    <property type="entry name" value="Pyrid_ox_like"/>
    <property type="match status" value="1"/>
</dbReference>
<accession>A0ABZ0VZ96</accession>
<dbReference type="Proteomes" id="UP001322481">
    <property type="component" value="Plasmid pMhuNZP2235a"/>
</dbReference>
<dbReference type="SUPFAM" id="SSF50475">
    <property type="entry name" value="FMN-binding split barrel"/>
    <property type="match status" value="1"/>
</dbReference>
<geneLocation type="plasmid" evidence="2 3">
    <name>pMhuNZP2235a</name>
</geneLocation>
<dbReference type="InterPro" id="IPR038725">
    <property type="entry name" value="YdaG_split_barrel_FMN-bd"/>
</dbReference>
<evidence type="ECO:0000313" key="3">
    <source>
        <dbReference type="Proteomes" id="UP001322481"/>
    </source>
</evidence>
<gene>
    <name evidence="2" type="ORF">U0R22_006869</name>
</gene>
<keyword evidence="3" id="KW-1185">Reference proteome</keyword>
<reference evidence="2 3" key="1">
    <citation type="submission" date="2023-11" db="EMBL/GenBank/DDBJ databases">
        <authorList>
            <person name="Panchal A.K."/>
            <person name="Meaney J.S."/>
            <person name="Karas B.J."/>
            <person name="diCenzo G.C."/>
        </authorList>
    </citation>
    <scope>NUCLEOTIDE SEQUENCE [LARGE SCALE GENOMIC DNA]</scope>
    <source>
        <strain evidence="2 3">NZP2235</strain>
        <plasmid evidence="2 3">pMhuNZP2235a</plasmid>
    </source>
</reference>
<sequence>MSGSSPGGIVTGPHIFAASTTFSASIAARFTALPSRTNSTVNLCIDQASRRDPIPNQSEGKLTALKASMERRGATQVLRPHIHLGGHGMVTRRKQQAELTPAEAVDRIWKLAEEIDICMFVTWDGQYNRARPLSARVSREENAIYFLVNDHSAKNKQLSTYPKVTLAWSDSRHYKYATISGSAAVTNDRKKIADLWQKTDAAWWDNADDPEIRLITVRPDEGELWDSPGLVVATAKMMFAAVTGSKPDVGDNAKVDL</sequence>
<dbReference type="EMBL" id="CP139859">
    <property type="protein sequence ID" value="WQC02616.1"/>
    <property type="molecule type" value="Genomic_DNA"/>
</dbReference>
<evidence type="ECO:0000313" key="2">
    <source>
        <dbReference type="EMBL" id="WQC02616.1"/>
    </source>
</evidence>
<protein>
    <submittedName>
        <fullName evidence="2">Pyridoxamine 5'-phosphate oxidase family protein</fullName>
    </submittedName>
</protein>
<proteinExistence type="predicted"/>
<dbReference type="InterPro" id="IPR012349">
    <property type="entry name" value="Split_barrel_FMN-bd"/>
</dbReference>
<keyword evidence="2" id="KW-0614">Plasmid</keyword>
<dbReference type="RefSeq" id="WP_322419570.1">
    <property type="nucleotide sequence ID" value="NZ_CP139859.1"/>
</dbReference>
<dbReference type="InterPro" id="IPR052917">
    <property type="entry name" value="Stress-Dev_Protein"/>
</dbReference>
<organism evidence="2 3">
    <name type="scientific">Mesorhizobium huakuii</name>
    <dbReference type="NCBI Taxonomy" id="28104"/>
    <lineage>
        <taxon>Bacteria</taxon>
        <taxon>Pseudomonadati</taxon>
        <taxon>Pseudomonadota</taxon>
        <taxon>Alphaproteobacteria</taxon>
        <taxon>Hyphomicrobiales</taxon>
        <taxon>Phyllobacteriaceae</taxon>
        <taxon>Mesorhizobium</taxon>
    </lineage>
</organism>
<feature type="domain" description="General stress protein FMN-binding split barrel" evidence="1">
    <location>
        <begin position="103"/>
        <end position="248"/>
    </location>
</feature>
<dbReference type="PANTHER" id="PTHR34818">
    <property type="entry name" value="PROTEIN BLI-3"/>
    <property type="match status" value="1"/>
</dbReference>
<name>A0ABZ0VZ96_9HYPH</name>
<dbReference type="PANTHER" id="PTHR34818:SF1">
    <property type="entry name" value="PROTEIN BLI-3"/>
    <property type="match status" value="1"/>
</dbReference>
<evidence type="ECO:0000259" key="1">
    <source>
        <dbReference type="Pfam" id="PF16242"/>
    </source>
</evidence>
<dbReference type="Gene3D" id="2.30.110.10">
    <property type="entry name" value="Electron Transport, Fmn-binding Protein, Chain A"/>
    <property type="match status" value="1"/>
</dbReference>